<dbReference type="EMBL" id="JAJEPU010000076">
    <property type="protein sequence ID" value="MCC2165992.1"/>
    <property type="molecule type" value="Genomic_DNA"/>
</dbReference>
<evidence type="ECO:0000313" key="1">
    <source>
        <dbReference type="EMBL" id="MCC2165992.1"/>
    </source>
</evidence>
<accession>A0AAE3DL71</accession>
<dbReference type="Proteomes" id="UP001198962">
    <property type="component" value="Unassembled WGS sequence"/>
</dbReference>
<dbReference type="AlphaFoldDB" id="A0AAE3DL71"/>
<comment type="caution">
    <text evidence="1">The sequence shown here is derived from an EMBL/GenBank/DDBJ whole genome shotgun (WGS) entry which is preliminary data.</text>
</comment>
<name>A0AAE3DL71_9FIRM</name>
<gene>
    <name evidence="1" type="ORF">LKD32_14190</name>
</gene>
<dbReference type="RefSeq" id="WP_308452156.1">
    <property type="nucleotide sequence ID" value="NZ_JAJEPU010000076.1"/>
</dbReference>
<proteinExistence type="predicted"/>
<reference evidence="1" key="1">
    <citation type="submission" date="2021-10" db="EMBL/GenBank/DDBJ databases">
        <title>Anaerobic single-cell dispensing facilitates the cultivation of human gut bacteria.</title>
        <authorList>
            <person name="Afrizal A."/>
        </authorList>
    </citation>
    <scope>NUCLEOTIDE SEQUENCE</scope>
    <source>
        <strain evidence="1">CLA-AA-H274</strain>
    </source>
</reference>
<keyword evidence="2" id="KW-1185">Reference proteome</keyword>
<evidence type="ECO:0000313" key="2">
    <source>
        <dbReference type="Proteomes" id="UP001198962"/>
    </source>
</evidence>
<sequence length="350" mass="41404">MKKVERTISPNTKRAVDVDKIEQMLLSTGPSYSWHFVQRGTTETIRKGGAVVDKNNMEKYFIPLEHSGFDLVRKNGNMAQKTLDGFVLYINYLMEHKEYRSGIKMPRYTIEDFLDCERDKALLNNQKNKKTTAGTKVYEETFVGDQADFFSDFVEFTNLMNLRGETKLRKCLEEILSEEKYQSEMELQDQCMLFRDEGDGIYQVFLRLPYDLIQELGLKEQDSLQVEVQVDESREEELEDWEEEMRDQITSAVSDAVYYWPLEEDLLEKWQEWFEEKIAIWDLEEEEALSEDKDPFSEKNMATTLKAYRLLYFKMELNGESDLYNRACTDPEFGQEMFRKYEIPGSPYDL</sequence>
<organism evidence="1 2">
    <name type="scientific">Brotaphodocola catenula</name>
    <dbReference type="NCBI Taxonomy" id="2885361"/>
    <lineage>
        <taxon>Bacteria</taxon>
        <taxon>Bacillati</taxon>
        <taxon>Bacillota</taxon>
        <taxon>Clostridia</taxon>
        <taxon>Lachnospirales</taxon>
        <taxon>Lachnospiraceae</taxon>
        <taxon>Brotaphodocola</taxon>
    </lineage>
</organism>
<protein>
    <submittedName>
        <fullName evidence="1">Uncharacterized protein</fullName>
    </submittedName>
</protein>